<name>A0A0N1I7X0_PAPMA</name>
<reference evidence="2 3" key="1">
    <citation type="journal article" date="2015" name="Nat. Commun.">
        <title>Outbred genome sequencing and CRISPR/Cas9 gene editing in butterflies.</title>
        <authorList>
            <person name="Li X."/>
            <person name="Fan D."/>
            <person name="Zhang W."/>
            <person name="Liu G."/>
            <person name="Zhang L."/>
            <person name="Zhao L."/>
            <person name="Fang X."/>
            <person name="Chen L."/>
            <person name="Dong Y."/>
            <person name="Chen Y."/>
            <person name="Ding Y."/>
            <person name="Zhao R."/>
            <person name="Feng M."/>
            <person name="Zhu Y."/>
            <person name="Feng Y."/>
            <person name="Jiang X."/>
            <person name="Zhu D."/>
            <person name="Xiang H."/>
            <person name="Feng X."/>
            <person name="Li S."/>
            <person name="Wang J."/>
            <person name="Zhang G."/>
            <person name="Kronforst M.R."/>
            <person name="Wang W."/>
        </authorList>
    </citation>
    <scope>NUCLEOTIDE SEQUENCE [LARGE SCALE GENOMIC DNA]</scope>
    <source>
        <strain evidence="2">Ya'a_city_454_Pm</strain>
        <tissue evidence="2">Whole body</tissue>
    </source>
</reference>
<keyword evidence="3" id="KW-1185">Reference proteome</keyword>
<evidence type="ECO:0000256" key="1">
    <source>
        <dbReference type="SAM" id="MobiDB-lite"/>
    </source>
</evidence>
<organism evidence="2 3">
    <name type="scientific">Papilio machaon</name>
    <name type="common">Old World swallowtail butterfly</name>
    <dbReference type="NCBI Taxonomy" id="76193"/>
    <lineage>
        <taxon>Eukaryota</taxon>
        <taxon>Metazoa</taxon>
        <taxon>Ecdysozoa</taxon>
        <taxon>Arthropoda</taxon>
        <taxon>Hexapoda</taxon>
        <taxon>Insecta</taxon>
        <taxon>Pterygota</taxon>
        <taxon>Neoptera</taxon>
        <taxon>Endopterygota</taxon>
        <taxon>Lepidoptera</taxon>
        <taxon>Glossata</taxon>
        <taxon>Ditrysia</taxon>
        <taxon>Papilionoidea</taxon>
        <taxon>Papilionidae</taxon>
        <taxon>Papilioninae</taxon>
        <taxon>Papilio</taxon>
    </lineage>
</organism>
<feature type="compositionally biased region" description="Low complexity" evidence="1">
    <location>
        <begin position="37"/>
        <end position="77"/>
    </location>
</feature>
<feature type="compositionally biased region" description="Low complexity" evidence="1">
    <location>
        <begin position="130"/>
        <end position="140"/>
    </location>
</feature>
<dbReference type="AlphaFoldDB" id="A0A0N1I7X0"/>
<feature type="region of interest" description="Disordered" evidence="1">
    <location>
        <begin position="1"/>
        <end position="233"/>
    </location>
</feature>
<feature type="compositionally biased region" description="Basic and acidic residues" evidence="1">
    <location>
        <begin position="204"/>
        <end position="222"/>
    </location>
</feature>
<proteinExistence type="predicted"/>
<dbReference type="EMBL" id="KQ460900">
    <property type="protein sequence ID" value="KPJ10829.1"/>
    <property type="molecule type" value="Genomic_DNA"/>
</dbReference>
<dbReference type="InParanoid" id="A0A0N1I7X0"/>
<dbReference type="Proteomes" id="UP000053240">
    <property type="component" value="Unassembled WGS sequence"/>
</dbReference>
<feature type="compositionally biased region" description="Polar residues" evidence="1">
    <location>
        <begin position="89"/>
        <end position="124"/>
    </location>
</feature>
<protein>
    <submittedName>
        <fullName evidence="2">Uncharacterized protein</fullName>
    </submittedName>
</protein>
<evidence type="ECO:0000313" key="2">
    <source>
        <dbReference type="EMBL" id="KPJ10829.1"/>
    </source>
</evidence>
<feature type="compositionally biased region" description="Low complexity" evidence="1">
    <location>
        <begin position="190"/>
        <end position="203"/>
    </location>
</feature>
<feature type="compositionally biased region" description="Polar residues" evidence="1">
    <location>
        <begin position="179"/>
        <end position="189"/>
    </location>
</feature>
<accession>A0A0N1I7X0</accession>
<evidence type="ECO:0000313" key="3">
    <source>
        <dbReference type="Proteomes" id="UP000053240"/>
    </source>
</evidence>
<gene>
    <name evidence="2" type="ORF">RR48_01185</name>
</gene>
<sequence length="233" mass="26050">MGGKSYKLYSKHAESKAGGSKRYSSMRQRPLAETYSPQQTQTTTQQTQQNVQQQPQPTPQPTQQSQPTQQATQQNQQHRYHADYPGNGPNPSQHQGSPVPQIHPQQLMHQQPLNVHRNNVSQPHGPSPPHQAIQQQHSQQVRLGILDQPPQMVSHPHHTIHNIPPQQHIEQPKEKSQENRSSQEPASKESSQPNSLTSSSTSDKPSENVQKEAEDKTEKVAEGDVTESITTDA</sequence>